<dbReference type="PANTHER" id="PTHR10366">
    <property type="entry name" value="NAD DEPENDENT EPIMERASE/DEHYDRATASE"/>
    <property type="match status" value="1"/>
</dbReference>
<keyword evidence="1" id="KW-0560">Oxidoreductase</keyword>
<evidence type="ECO:0000313" key="3">
    <source>
        <dbReference type="EMBL" id="CAE0436062.1"/>
    </source>
</evidence>
<dbReference type="PANTHER" id="PTHR10366:SF564">
    <property type="entry name" value="STEROL-4-ALPHA-CARBOXYLATE 3-DEHYDROGENASE, DECARBOXYLATING"/>
    <property type="match status" value="1"/>
</dbReference>
<dbReference type="InterPro" id="IPR050425">
    <property type="entry name" value="NAD(P)_dehydrat-like"/>
</dbReference>
<dbReference type="GO" id="GO:0016616">
    <property type="term" value="F:oxidoreductase activity, acting on the CH-OH group of donors, NAD or NADP as acceptor"/>
    <property type="evidence" value="ECO:0007669"/>
    <property type="project" value="InterPro"/>
</dbReference>
<name>A0A7S3LNF1_9STRA</name>
<dbReference type="Pfam" id="PF01073">
    <property type="entry name" value="3Beta_HSD"/>
    <property type="match status" value="1"/>
</dbReference>
<dbReference type="AlphaFoldDB" id="A0A7S3LNF1"/>
<sequence length="165" mass="17852">MRGLTIAVTGGAGFVGSHVCHLLGIGAHEKSLNFKCAEVRIIDLKPPRNDNKLLAVFEDNAKPVCKLSFLQGSILDIEFLGKAFEGADVVIHVASLVDFGQNPKELILKVNVEGVKNVIEACKINNVKALVYTSSLETISRKVPNVEMLDDAPYPKDVSDFLGGY</sequence>
<dbReference type="GO" id="GO:0006694">
    <property type="term" value="P:steroid biosynthetic process"/>
    <property type="evidence" value="ECO:0007669"/>
    <property type="project" value="InterPro"/>
</dbReference>
<gene>
    <name evidence="3" type="ORF">ASTO00021_LOCUS6334</name>
</gene>
<feature type="domain" description="3-beta hydroxysteroid dehydrogenase/isomerase" evidence="2">
    <location>
        <begin position="7"/>
        <end position="142"/>
    </location>
</feature>
<accession>A0A7S3LNF1</accession>
<reference evidence="3" key="1">
    <citation type="submission" date="2021-01" db="EMBL/GenBank/DDBJ databases">
        <authorList>
            <person name="Corre E."/>
            <person name="Pelletier E."/>
            <person name="Niang G."/>
            <person name="Scheremetjew M."/>
            <person name="Finn R."/>
            <person name="Kale V."/>
            <person name="Holt S."/>
            <person name="Cochrane G."/>
            <person name="Meng A."/>
            <person name="Brown T."/>
            <person name="Cohen L."/>
        </authorList>
    </citation>
    <scope>NUCLEOTIDE SEQUENCE</scope>
    <source>
        <strain evidence="3">GSBS06</strain>
    </source>
</reference>
<organism evidence="3">
    <name type="scientific">Aplanochytrium stocchinoi</name>
    <dbReference type="NCBI Taxonomy" id="215587"/>
    <lineage>
        <taxon>Eukaryota</taxon>
        <taxon>Sar</taxon>
        <taxon>Stramenopiles</taxon>
        <taxon>Bigyra</taxon>
        <taxon>Labyrinthulomycetes</taxon>
        <taxon>Thraustochytrida</taxon>
        <taxon>Thraustochytriidae</taxon>
        <taxon>Aplanochytrium</taxon>
    </lineage>
</organism>
<proteinExistence type="predicted"/>
<dbReference type="EMBL" id="HBIN01008540">
    <property type="protein sequence ID" value="CAE0436062.1"/>
    <property type="molecule type" value="Transcribed_RNA"/>
</dbReference>
<dbReference type="SUPFAM" id="SSF51735">
    <property type="entry name" value="NAD(P)-binding Rossmann-fold domains"/>
    <property type="match status" value="1"/>
</dbReference>
<protein>
    <recommendedName>
        <fullName evidence="2">3-beta hydroxysteroid dehydrogenase/isomerase domain-containing protein</fullName>
    </recommendedName>
</protein>
<dbReference type="Gene3D" id="3.40.50.720">
    <property type="entry name" value="NAD(P)-binding Rossmann-like Domain"/>
    <property type="match status" value="1"/>
</dbReference>
<evidence type="ECO:0000256" key="1">
    <source>
        <dbReference type="ARBA" id="ARBA00023002"/>
    </source>
</evidence>
<dbReference type="InterPro" id="IPR002225">
    <property type="entry name" value="3Beta_OHSteriod_DH/Estase"/>
</dbReference>
<evidence type="ECO:0000259" key="2">
    <source>
        <dbReference type="Pfam" id="PF01073"/>
    </source>
</evidence>
<dbReference type="InterPro" id="IPR036291">
    <property type="entry name" value="NAD(P)-bd_dom_sf"/>
</dbReference>